<dbReference type="Proteomes" id="UP000332933">
    <property type="component" value="Unassembled WGS sequence"/>
</dbReference>
<dbReference type="PROSITE" id="PS50096">
    <property type="entry name" value="IQ"/>
    <property type="match status" value="2"/>
</dbReference>
<accession>A0A485L9P0</accession>
<dbReference type="Pfam" id="PF25463">
    <property type="entry name" value="DUF7899"/>
    <property type="match status" value="1"/>
</dbReference>
<dbReference type="InterPro" id="IPR057221">
    <property type="entry name" value="DUF7899"/>
</dbReference>
<dbReference type="InterPro" id="IPR001202">
    <property type="entry name" value="WW_dom"/>
</dbReference>
<dbReference type="EMBL" id="VJMH01006381">
    <property type="protein sequence ID" value="KAF0690350.1"/>
    <property type="molecule type" value="Genomic_DNA"/>
</dbReference>
<dbReference type="PANTHER" id="PTHR31789:SF1">
    <property type="entry name" value="OS05G0482600 PROTEIN"/>
    <property type="match status" value="1"/>
</dbReference>
<evidence type="ECO:0000313" key="2">
    <source>
        <dbReference type="EMBL" id="KAF0690350.1"/>
    </source>
</evidence>
<dbReference type="SUPFAM" id="SSF69322">
    <property type="entry name" value="Tricorn protease domain 2"/>
    <property type="match status" value="1"/>
</dbReference>
<dbReference type="EMBL" id="CAADRA010006402">
    <property type="protein sequence ID" value="VFT95018.1"/>
    <property type="molecule type" value="Genomic_DNA"/>
</dbReference>
<evidence type="ECO:0000313" key="4">
    <source>
        <dbReference type="Proteomes" id="UP000332933"/>
    </source>
</evidence>
<dbReference type="InterPro" id="IPR011990">
    <property type="entry name" value="TPR-like_helical_dom_sf"/>
</dbReference>
<dbReference type="Gene3D" id="1.20.920.60">
    <property type="match status" value="1"/>
</dbReference>
<dbReference type="SMART" id="SM00015">
    <property type="entry name" value="IQ"/>
    <property type="match status" value="2"/>
</dbReference>
<evidence type="ECO:0000313" key="3">
    <source>
        <dbReference type="EMBL" id="VFT95018.1"/>
    </source>
</evidence>
<dbReference type="CDD" id="cd23767">
    <property type="entry name" value="IQCD"/>
    <property type="match status" value="1"/>
</dbReference>
<feature type="domain" description="WW" evidence="1">
    <location>
        <begin position="1517"/>
        <end position="1551"/>
    </location>
</feature>
<keyword evidence="4" id="KW-1185">Reference proteome</keyword>
<dbReference type="Gene3D" id="1.25.40.10">
    <property type="entry name" value="Tetratricopeptide repeat domain"/>
    <property type="match status" value="1"/>
</dbReference>
<name>A0A485L9P0_9STRA</name>
<dbReference type="OrthoDB" id="1924189at2759"/>
<dbReference type="SUPFAM" id="SSF47473">
    <property type="entry name" value="EF-hand"/>
    <property type="match status" value="1"/>
</dbReference>
<reference evidence="2" key="2">
    <citation type="submission" date="2019-06" db="EMBL/GenBank/DDBJ databases">
        <title>Genomics analysis of Aphanomyces spp. identifies a new class of oomycete effector associated with host adaptation.</title>
        <authorList>
            <person name="Gaulin E."/>
        </authorList>
    </citation>
    <scope>NUCLEOTIDE SEQUENCE</scope>
    <source>
        <strain evidence="2">CBS 578.67</strain>
    </source>
</reference>
<gene>
    <name evidence="3" type="primary">Aste57867_18281</name>
    <name evidence="2" type="ORF">As57867_018219</name>
    <name evidence="3" type="ORF">ASTE57867_18281</name>
</gene>
<dbReference type="InterPro" id="IPR011992">
    <property type="entry name" value="EF-hand-dom_pair"/>
</dbReference>
<sequence>MAVTRFHGPIKMADAAMLATLVAVNPPVAQMLALVHALTLDDLRVLAAFPSHPHRSIHLLLAMIYLVLHDTRDAPPPTLYTLTWAFLRQSLLAQCSHLLRQLQQQHRSRLSPTTTQLCLVYLVDPAFRIDALRKVSAIAAALASWVVLALTKEMPRRESDSLGVETATPSTSSARHRCHVVCRLVHPHTRSIKYIVHVMCSSHEATISFLGCHEATSSVVVSVTRSHPRFLAWFLHVSAFPPLALCSWMHHLLSSVARQDALPWQIFAPPPPAALSLPRRLPTSIPLRLYFVVVTPPNLVGLGLLLVDATTSLCACRDAFATQLGLGAASFYFRGARVGRHMERKMDARRLLPVALLLEDPVSSPPATRKASVAAVQTALALLDRVQRALSLGAAVHKVDASTVTLPLVKYCAVARPLTDPPDDTVAQLTGLLNLWTSDGHERVIESCGGTSNQRGTFQQLQLDRIAPQSIDPFKRMHQERQYYDAALPKLKRLLATKHEPLAHEMQKIAQSLNILTAADVATSALLDPAPPKVIKYRALPLFESIALELEEQSETNERYECTFMTSPVPAATTALLIDGATVRLNSGEDVIVASGWSDETATFHVAKPVGRPCPSISNLWLVVDASCDKRPQWLHDVQCFVHHPTFEFNDSALTYRIFRITLSYRVPEVVLEGQLWSKDVDWVPYVEKTPCSAIVDTKFSELCETFPSNNFIDSVKFSKFIRDCDVSPKKLPMGTLDAIFYRHSILRFQMDLDGFRAALALVVEHLYKSKRLANPLLQFFMYQMILSPSMSGIWKHTMDTYRFAAKMQCMDALAHRICAASRIQAAFRGFVVYGQFKDHWAMVRWRRRAATTIICCFKRLYCMRLFVGMKREAAIQRAIEVARLARLAAEEAAQKFLVDMHVRLQVWVKYRLWKKRRFRRLHPEWIAHKQRMRTRKRHFMARLAAYIDGRLFLVSVFRSHIDQAKDPRLHFELYCPDDSTTLVLDVHETTTQDIWAAVADRDKPDPTHLRSRIDMVLGRVVVNHVVRRAKLRLADDRCAAGCLMARFAGKDECGHYMLASLYMRHFRFGVLGYAPSTCSHVKWTVDACFLYRIVQFAQWSSHVTWHCCSSVSFDQDCTELMECRRRLCHLLACPCLRDLARLHFFRSLLHHLTKYGPTTFPSPTMLIPTTFHTDVAEEMQRRRVSAASLYIHRRFRAAVQIQATWRATRARHAFKSLVQTCYDIYFDRSARHLWYESRVTGRRFPRPPFHRLLHVVYPAPLDEWLPQCHADGSVYYFNPAHGATSWFNLDTVLMFQQGWTLTRPRQAARKVQRVFRRRRQDAIGRLTLRNVAAALAYHRSVPATTVLTSAEKLRSALHHHTVTHDFDRAMALYDQVLREPTDETGVASACLGMLLLVTGRPPWKKNQLRAQDLLEAAARDPRGLECAAQMEVTCFRWAALLAPSDGMSLAIYALFVEHILGDIDRAETLYRRALALIPEHARTMENYTRLMEARTPTGRYAAAGPGKVMHQRSYVVSTAGEWEEHVDGQTQSRFWFNSTTKTLQWAAPSLEPAGDADDEDGCSDSIVRFRGLWKMAFASSLFRQSMHRQVRPSATGRCLFHGKRSTWEDSSTAVDMQKSTQVVQANDAITEVVFGGNVAFCCTESGAGFALFLHTNTKLNISSKEHIQSMYYNALNESLVVIASDDAVSENAPLHYRSLHKTLVWRNPPVLGIRLFPDESLQWPGFVEFDQANGKILTASYSTTSMVYKVWDLRTYEWLYTLQTDGRPVREIKTSPRVLSIRWKSKRRCKRLPLTVLAIDTGEVFLDVSLSVPSDRIEFVELFEEKLFLKQANHALCILDVRQGTTLVSVVAATIDIPSSNFVFLYESKVFLVLQEDGASMRMFDFQGHLILDKPPKKATTHDDPSRLLSPRHPRHAGCIFVVDFLQSRLVASSATQRASNQHLRSMTCFAFNHETHEVFTGHAGGAIAMWSAWR</sequence>
<organism evidence="3 4">
    <name type="scientific">Aphanomyces stellatus</name>
    <dbReference type="NCBI Taxonomy" id="120398"/>
    <lineage>
        <taxon>Eukaryota</taxon>
        <taxon>Sar</taxon>
        <taxon>Stramenopiles</taxon>
        <taxon>Oomycota</taxon>
        <taxon>Saprolegniomycetes</taxon>
        <taxon>Saprolegniales</taxon>
        <taxon>Verrucalvaceae</taxon>
        <taxon>Aphanomyces</taxon>
    </lineage>
</organism>
<dbReference type="PROSITE" id="PS50020">
    <property type="entry name" value="WW_DOMAIN_2"/>
    <property type="match status" value="1"/>
</dbReference>
<dbReference type="InterPro" id="IPR000048">
    <property type="entry name" value="IQ_motif_EF-hand-BS"/>
</dbReference>
<dbReference type="PANTHER" id="PTHR31789">
    <property type="entry name" value="OS05G0482600 PROTEIN"/>
    <property type="match status" value="1"/>
</dbReference>
<protein>
    <submittedName>
        <fullName evidence="3">Aste57867_18281 protein</fullName>
    </submittedName>
</protein>
<reference evidence="3 4" key="1">
    <citation type="submission" date="2019-03" db="EMBL/GenBank/DDBJ databases">
        <authorList>
            <person name="Gaulin E."/>
            <person name="Dumas B."/>
        </authorList>
    </citation>
    <scope>NUCLEOTIDE SEQUENCE [LARGE SCALE GENOMIC DNA]</scope>
    <source>
        <strain evidence="3">CBS 568.67</strain>
    </source>
</reference>
<proteinExistence type="predicted"/>
<evidence type="ECO:0000259" key="1">
    <source>
        <dbReference type="PROSITE" id="PS50020"/>
    </source>
</evidence>